<dbReference type="InterPro" id="IPR050832">
    <property type="entry name" value="Bact_Acetyltransf"/>
</dbReference>
<dbReference type="Gene3D" id="3.40.630.30">
    <property type="match status" value="1"/>
</dbReference>
<comment type="caution">
    <text evidence="4">The sequence shown here is derived from an EMBL/GenBank/DDBJ whole genome shotgun (WGS) entry which is preliminary data.</text>
</comment>
<dbReference type="Proteomes" id="UP000193529">
    <property type="component" value="Unassembled WGS sequence"/>
</dbReference>
<organism evidence="4 5">
    <name type="scientific">Mycobacterium palustre</name>
    <dbReference type="NCBI Taxonomy" id="153971"/>
    <lineage>
        <taxon>Bacteria</taxon>
        <taxon>Bacillati</taxon>
        <taxon>Actinomycetota</taxon>
        <taxon>Actinomycetes</taxon>
        <taxon>Mycobacteriales</taxon>
        <taxon>Mycobacteriaceae</taxon>
        <taxon>Mycobacterium</taxon>
        <taxon>Mycobacterium simiae complex</taxon>
    </lineage>
</organism>
<dbReference type="SUPFAM" id="SSF55729">
    <property type="entry name" value="Acyl-CoA N-acyltransferases (Nat)"/>
    <property type="match status" value="1"/>
</dbReference>
<evidence type="ECO:0000256" key="1">
    <source>
        <dbReference type="ARBA" id="ARBA00022679"/>
    </source>
</evidence>
<dbReference type="InterPro" id="IPR016181">
    <property type="entry name" value="Acyl_CoA_acyltransferase"/>
</dbReference>
<sequence length="201" mass="22405">MMSHQPVQSAASAELLDGRVVALRRLTGDDTAAALALHQHLTDHDRYFRFFTLNPVDLDKLVETMTEPSQGQYAIGAFDADRLIGIANYIVRSDDPEAAEIAVTVAHEDHSLGVGTALLKHLARIARARGIRRFVADVLGQNHLMFMVLSDLGWRRKPAEYGTVRHLEIDLPDFDDKTPTSAAEVITRETKCQKLQLNSEY</sequence>
<proteinExistence type="predicted"/>
<evidence type="ECO:0000256" key="2">
    <source>
        <dbReference type="ARBA" id="ARBA00023315"/>
    </source>
</evidence>
<dbReference type="GO" id="GO:0016747">
    <property type="term" value="F:acyltransferase activity, transferring groups other than amino-acyl groups"/>
    <property type="evidence" value="ECO:0007669"/>
    <property type="project" value="InterPro"/>
</dbReference>
<dbReference type="PROSITE" id="PS51186">
    <property type="entry name" value="GNAT"/>
    <property type="match status" value="1"/>
</dbReference>
<evidence type="ECO:0000313" key="5">
    <source>
        <dbReference type="Proteomes" id="UP000193529"/>
    </source>
</evidence>
<protein>
    <recommendedName>
        <fullName evidence="3">N-acetyltransferase domain-containing protein</fullName>
    </recommendedName>
</protein>
<evidence type="ECO:0000313" key="4">
    <source>
        <dbReference type="EMBL" id="ORW25808.1"/>
    </source>
</evidence>
<accession>A0A1X1ZRD1</accession>
<dbReference type="Pfam" id="PF00583">
    <property type="entry name" value="Acetyltransf_1"/>
    <property type="match status" value="1"/>
</dbReference>
<dbReference type="STRING" id="153971.AWC19_06445"/>
<dbReference type="InterPro" id="IPR000182">
    <property type="entry name" value="GNAT_dom"/>
</dbReference>
<evidence type="ECO:0000259" key="3">
    <source>
        <dbReference type="PROSITE" id="PS51186"/>
    </source>
</evidence>
<dbReference type="EMBL" id="LQPJ01000094">
    <property type="protein sequence ID" value="ORW25808.1"/>
    <property type="molecule type" value="Genomic_DNA"/>
</dbReference>
<keyword evidence="2" id="KW-0012">Acyltransferase</keyword>
<dbReference type="PANTHER" id="PTHR43877">
    <property type="entry name" value="AMINOALKYLPHOSPHONATE N-ACETYLTRANSFERASE-RELATED-RELATED"/>
    <property type="match status" value="1"/>
</dbReference>
<feature type="domain" description="N-acetyltransferase" evidence="3">
    <location>
        <begin position="21"/>
        <end position="176"/>
    </location>
</feature>
<name>A0A1X1ZRD1_9MYCO</name>
<keyword evidence="5" id="KW-1185">Reference proteome</keyword>
<dbReference type="CDD" id="cd04301">
    <property type="entry name" value="NAT_SF"/>
    <property type="match status" value="1"/>
</dbReference>
<gene>
    <name evidence="4" type="ORF">AWC19_06445</name>
</gene>
<dbReference type="AlphaFoldDB" id="A0A1X1ZRD1"/>
<keyword evidence="1" id="KW-0808">Transferase</keyword>
<reference evidence="4 5" key="1">
    <citation type="submission" date="2016-01" db="EMBL/GenBank/DDBJ databases">
        <title>The new phylogeny of the genus Mycobacterium.</title>
        <authorList>
            <person name="Tarcisio F."/>
            <person name="Conor M."/>
            <person name="Antonella G."/>
            <person name="Elisabetta G."/>
            <person name="Giulia F.S."/>
            <person name="Sara T."/>
            <person name="Anna F."/>
            <person name="Clotilde B."/>
            <person name="Roberto B."/>
            <person name="Veronica D.S."/>
            <person name="Fabio R."/>
            <person name="Monica P."/>
            <person name="Olivier J."/>
            <person name="Enrico T."/>
            <person name="Nicola S."/>
        </authorList>
    </citation>
    <scope>NUCLEOTIDE SEQUENCE [LARGE SCALE GENOMIC DNA]</scope>
    <source>
        <strain evidence="4 5">DSM 44572</strain>
    </source>
</reference>